<dbReference type="Proteomes" id="UP000718012">
    <property type="component" value="Unassembled WGS sequence"/>
</dbReference>
<dbReference type="Pfam" id="PF07980">
    <property type="entry name" value="SusD_RagB"/>
    <property type="match status" value="1"/>
</dbReference>
<comment type="caution">
    <text evidence="8">The sequence shown here is derived from an EMBL/GenBank/DDBJ whole genome shotgun (WGS) entry which is preliminary data.</text>
</comment>
<dbReference type="InterPro" id="IPR011990">
    <property type="entry name" value="TPR-like_helical_dom_sf"/>
</dbReference>
<reference evidence="8" key="2">
    <citation type="submission" date="2021-09" db="EMBL/GenBank/DDBJ databases">
        <authorList>
            <person name="Gilroy R."/>
        </authorList>
    </citation>
    <scope>NUCLEOTIDE SEQUENCE</scope>
    <source>
        <strain evidence="8">CHK165-8395</strain>
    </source>
</reference>
<dbReference type="EMBL" id="DYXD01000087">
    <property type="protein sequence ID" value="HJF07348.1"/>
    <property type="molecule type" value="Genomic_DNA"/>
</dbReference>
<dbReference type="GO" id="GO:0009279">
    <property type="term" value="C:cell outer membrane"/>
    <property type="evidence" value="ECO:0007669"/>
    <property type="project" value="UniProtKB-SubCell"/>
</dbReference>
<sequence>MKKYFYIATIAAFMLSGCEDFLDTENYTKKNTGNFPETVEDIDMMLNGVYVSLNHIISNSGRNSVESSPFFVSEAASDDRFGGGGPADRTYQMADKLMNYGTDTFEPFWKASYEGIYRTNLMLESTDKITGWEGSDKAQTIGEAHFMRALFYFQLAQMFGEVPMPLSSVAENLPKSSADVIYAQIASDLKTCIETMPDKTYDPTFSGHATKYVAEAYMARVFLFYTGYYGKDSLPLSDGGNILKDQVINWLEDCRDNSGFGLVDDFRGLWPYTNSFTIGDYNYTKGQNNILGGPLQWETDVNKEILFATKCNNYATWSDYGFSNMYNLNYGMRGQQEINTFPFGQGWGCGTVTTGLYEEWVADEPDDPRIKASILDVNDPSEGVTYTWDGNDQMEFTGYFQKKYMNIIAKTADGGLVPYSNLMYNTQNNFQLGQTQDLVMMRYADVLLMHSELTGTSDGMNRVRARVGLTPKEYSLDNLKKERRHELAFEGLRWFDLMRWGDVVSALTKQVGVNIINGGKETVMKEFGGGFAKRYEETGGFWPIPKAQIDLSNGMLTQNAGWGTSESEYPGW</sequence>
<comment type="subcellular location">
    <subcellularLocation>
        <location evidence="1">Cell outer membrane</location>
    </subcellularLocation>
</comment>
<keyword evidence="3" id="KW-0732">Signal</keyword>
<proteinExistence type="inferred from homology"/>
<comment type="similarity">
    <text evidence="2">Belongs to the SusD family.</text>
</comment>
<dbReference type="SUPFAM" id="SSF48452">
    <property type="entry name" value="TPR-like"/>
    <property type="match status" value="1"/>
</dbReference>
<dbReference type="InterPro" id="IPR033985">
    <property type="entry name" value="SusD-like_N"/>
</dbReference>
<keyword evidence="5" id="KW-0998">Cell outer membrane</keyword>
<evidence type="ECO:0000256" key="1">
    <source>
        <dbReference type="ARBA" id="ARBA00004442"/>
    </source>
</evidence>
<protein>
    <submittedName>
        <fullName evidence="8">RagB/SusD family nutrient uptake outer membrane protein</fullName>
    </submittedName>
</protein>
<evidence type="ECO:0000256" key="4">
    <source>
        <dbReference type="ARBA" id="ARBA00023136"/>
    </source>
</evidence>
<evidence type="ECO:0000313" key="8">
    <source>
        <dbReference type="EMBL" id="HJF07348.1"/>
    </source>
</evidence>
<keyword evidence="4" id="KW-0472">Membrane</keyword>
<gene>
    <name evidence="8" type="ORF">K8U81_04025</name>
</gene>
<dbReference type="PROSITE" id="PS51257">
    <property type="entry name" value="PROKAR_LIPOPROTEIN"/>
    <property type="match status" value="1"/>
</dbReference>
<feature type="domain" description="RagB/SusD" evidence="6">
    <location>
        <begin position="312"/>
        <end position="562"/>
    </location>
</feature>
<name>A0A921FCW8_9BACT</name>
<dbReference type="Gene3D" id="1.25.40.390">
    <property type="match status" value="1"/>
</dbReference>
<accession>A0A921FCW8</accession>
<evidence type="ECO:0000313" key="9">
    <source>
        <dbReference type="Proteomes" id="UP000718012"/>
    </source>
</evidence>
<reference evidence="8" key="1">
    <citation type="journal article" date="2021" name="PeerJ">
        <title>Extensive microbial diversity within the chicken gut microbiome revealed by metagenomics and culture.</title>
        <authorList>
            <person name="Gilroy R."/>
            <person name="Ravi A."/>
            <person name="Getino M."/>
            <person name="Pursley I."/>
            <person name="Horton D.L."/>
            <person name="Alikhan N.F."/>
            <person name="Baker D."/>
            <person name="Gharbi K."/>
            <person name="Hall N."/>
            <person name="Watson M."/>
            <person name="Adriaenssens E.M."/>
            <person name="Foster-Nyarko E."/>
            <person name="Jarju S."/>
            <person name="Secka A."/>
            <person name="Antonio M."/>
            <person name="Oren A."/>
            <person name="Chaudhuri R.R."/>
            <person name="La Ragione R."/>
            <person name="Hildebrand F."/>
            <person name="Pallen M.J."/>
        </authorList>
    </citation>
    <scope>NUCLEOTIDE SEQUENCE</scope>
    <source>
        <strain evidence="8">CHK165-8395</strain>
    </source>
</reference>
<feature type="domain" description="SusD-like N-terminal" evidence="7">
    <location>
        <begin position="20"/>
        <end position="223"/>
    </location>
</feature>
<dbReference type="RefSeq" id="WP_022125147.1">
    <property type="nucleotide sequence ID" value="NZ_CAUGSU010000039.1"/>
</dbReference>
<dbReference type="InterPro" id="IPR012944">
    <property type="entry name" value="SusD_RagB_dom"/>
</dbReference>
<dbReference type="Pfam" id="PF14322">
    <property type="entry name" value="SusD-like_3"/>
    <property type="match status" value="1"/>
</dbReference>
<evidence type="ECO:0000256" key="2">
    <source>
        <dbReference type="ARBA" id="ARBA00006275"/>
    </source>
</evidence>
<evidence type="ECO:0000259" key="6">
    <source>
        <dbReference type="Pfam" id="PF07980"/>
    </source>
</evidence>
<evidence type="ECO:0000256" key="5">
    <source>
        <dbReference type="ARBA" id="ARBA00023237"/>
    </source>
</evidence>
<organism evidence="8 9">
    <name type="scientific">Phocaeicola coprocola</name>
    <dbReference type="NCBI Taxonomy" id="310298"/>
    <lineage>
        <taxon>Bacteria</taxon>
        <taxon>Pseudomonadati</taxon>
        <taxon>Bacteroidota</taxon>
        <taxon>Bacteroidia</taxon>
        <taxon>Bacteroidales</taxon>
        <taxon>Bacteroidaceae</taxon>
        <taxon>Phocaeicola</taxon>
    </lineage>
</organism>
<evidence type="ECO:0000259" key="7">
    <source>
        <dbReference type="Pfam" id="PF14322"/>
    </source>
</evidence>
<evidence type="ECO:0000256" key="3">
    <source>
        <dbReference type="ARBA" id="ARBA00022729"/>
    </source>
</evidence>
<dbReference type="AlphaFoldDB" id="A0A921FCW8"/>